<reference evidence="11" key="1">
    <citation type="journal article" date="2020" name="mSystems">
        <title>Genome- and Community-Level Interaction Insights into Carbon Utilization and Element Cycling Functions of Hydrothermarchaeota in Hydrothermal Sediment.</title>
        <authorList>
            <person name="Zhou Z."/>
            <person name="Liu Y."/>
            <person name="Xu W."/>
            <person name="Pan J."/>
            <person name="Luo Z.H."/>
            <person name="Li M."/>
        </authorList>
    </citation>
    <scope>NUCLEOTIDE SEQUENCE [LARGE SCALE GENOMIC DNA]</scope>
    <source>
        <strain evidence="11">SpSt-1224</strain>
    </source>
</reference>
<dbReference type="PANTHER" id="PTHR43427:SF6">
    <property type="entry name" value="CHLORIDE CHANNEL PROTEIN CLC-E"/>
    <property type="match status" value="1"/>
</dbReference>
<keyword evidence="9" id="KW-0407">Ion channel</keyword>
<keyword evidence="5" id="KW-0406">Ion transport</keyword>
<evidence type="ECO:0000256" key="9">
    <source>
        <dbReference type="ARBA" id="ARBA00023303"/>
    </source>
</evidence>
<organism evidence="11">
    <name type="scientific">Desulfurivibrio alkaliphilus</name>
    <dbReference type="NCBI Taxonomy" id="427923"/>
    <lineage>
        <taxon>Bacteria</taxon>
        <taxon>Pseudomonadati</taxon>
        <taxon>Thermodesulfobacteriota</taxon>
        <taxon>Desulfobulbia</taxon>
        <taxon>Desulfobulbales</taxon>
        <taxon>Desulfobulbaceae</taxon>
        <taxon>Desulfurivibrio</taxon>
    </lineage>
</organism>
<dbReference type="InterPro" id="IPR001807">
    <property type="entry name" value="ClC"/>
</dbReference>
<evidence type="ECO:0000256" key="5">
    <source>
        <dbReference type="ARBA" id="ARBA00023065"/>
    </source>
</evidence>
<evidence type="ECO:0000256" key="2">
    <source>
        <dbReference type="ARBA" id="ARBA00022448"/>
    </source>
</evidence>
<dbReference type="AlphaFoldDB" id="A0A7C2XNZ3"/>
<feature type="transmembrane region" description="Helical" evidence="10">
    <location>
        <begin position="218"/>
        <end position="242"/>
    </location>
</feature>
<evidence type="ECO:0000256" key="10">
    <source>
        <dbReference type="SAM" id="Phobius"/>
    </source>
</evidence>
<evidence type="ECO:0000256" key="1">
    <source>
        <dbReference type="ARBA" id="ARBA00004141"/>
    </source>
</evidence>
<feature type="transmembrane region" description="Helical" evidence="10">
    <location>
        <begin position="254"/>
        <end position="271"/>
    </location>
</feature>
<dbReference type="InterPro" id="IPR050368">
    <property type="entry name" value="ClC-type_chloride_channel"/>
</dbReference>
<dbReference type="Proteomes" id="UP000885986">
    <property type="component" value="Unassembled WGS sequence"/>
</dbReference>
<dbReference type="Pfam" id="PF00654">
    <property type="entry name" value="Voltage_CLC"/>
    <property type="match status" value="1"/>
</dbReference>
<dbReference type="InterPro" id="IPR014743">
    <property type="entry name" value="Cl-channel_core"/>
</dbReference>
<dbReference type="CDD" id="cd00400">
    <property type="entry name" value="Voltage_gated_ClC"/>
    <property type="match status" value="1"/>
</dbReference>
<keyword evidence="6 10" id="KW-0472">Membrane</keyword>
<feature type="transmembrane region" description="Helical" evidence="10">
    <location>
        <begin position="179"/>
        <end position="198"/>
    </location>
</feature>
<dbReference type="PANTHER" id="PTHR43427">
    <property type="entry name" value="CHLORIDE CHANNEL PROTEIN CLC-E"/>
    <property type="match status" value="1"/>
</dbReference>
<feature type="non-terminal residue" evidence="11">
    <location>
        <position position="288"/>
    </location>
</feature>
<protein>
    <submittedName>
        <fullName evidence="11">Chloride channel protein</fullName>
    </submittedName>
</protein>
<evidence type="ECO:0000256" key="3">
    <source>
        <dbReference type="ARBA" id="ARBA00022692"/>
    </source>
</evidence>
<evidence type="ECO:0000256" key="8">
    <source>
        <dbReference type="ARBA" id="ARBA00023214"/>
    </source>
</evidence>
<evidence type="ECO:0000313" key="11">
    <source>
        <dbReference type="EMBL" id="HET97976.1"/>
    </source>
</evidence>
<evidence type="ECO:0000256" key="4">
    <source>
        <dbReference type="ARBA" id="ARBA00022989"/>
    </source>
</evidence>
<keyword evidence="7" id="KW-0869">Chloride channel</keyword>
<dbReference type="Gene3D" id="1.10.3080.10">
    <property type="entry name" value="Clc chloride channel"/>
    <property type="match status" value="1"/>
</dbReference>
<comment type="caution">
    <text evidence="11">The sequence shown here is derived from an EMBL/GenBank/DDBJ whole genome shotgun (WGS) entry which is preliminary data.</text>
</comment>
<dbReference type="SUPFAM" id="SSF81340">
    <property type="entry name" value="Clc chloride channel"/>
    <property type="match status" value="1"/>
</dbReference>
<evidence type="ECO:0000256" key="7">
    <source>
        <dbReference type="ARBA" id="ARBA00023173"/>
    </source>
</evidence>
<keyword evidence="3 10" id="KW-0812">Transmembrane</keyword>
<feature type="transmembrane region" description="Helical" evidence="10">
    <location>
        <begin position="142"/>
        <end position="167"/>
    </location>
</feature>
<sequence>MVIAACIGLLAGGMNIIFRTVLNAAHNLLFVGGQELLGIAEGGLNILLLPLIPMAGMVLLIPLSLLFPGEVNGYSFPKFLRQVNLEAGIIRLRTIFTKIMACSLTIGSGGSAGVEGPIAQICGTIGSQIGQRMRVSGNLMKVFIAAGCAGGVAAIFNAPIAGVFFAAEIILLGTYTISSFAVLVVASAMATVISRAYYGPSPAFPIPDYSLINPLVELPLYSLLGLIIGLIAVAHIHLFYLVRDRFASLRIHPQLKPVLGALGVGVMAIGFPQVMGDGYHYIEEVLAG</sequence>
<keyword evidence="8" id="KW-0868">Chloride</keyword>
<evidence type="ECO:0000256" key="6">
    <source>
        <dbReference type="ARBA" id="ARBA00023136"/>
    </source>
</evidence>
<keyword evidence="4 10" id="KW-1133">Transmembrane helix</keyword>
<feature type="transmembrane region" description="Helical" evidence="10">
    <location>
        <begin position="48"/>
        <end position="67"/>
    </location>
</feature>
<dbReference type="EMBL" id="DSDS01000108">
    <property type="protein sequence ID" value="HET97976.1"/>
    <property type="molecule type" value="Genomic_DNA"/>
</dbReference>
<proteinExistence type="predicted"/>
<dbReference type="PRINTS" id="PR00762">
    <property type="entry name" value="CLCHANNEL"/>
</dbReference>
<comment type="subcellular location">
    <subcellularLocation>
        <location evidence="1">Membrane</location>
        <topology evidence="1">Multi-pass membrane protein</topology>
    </subcellularLocation>
</comment>
<name>A0A7C2XNZ3_9BACT</name>
<dbReference type="GO" id="GO:0034707">
    <property type="term" value="C:chloride channel complex"/>
    <property type="evidence" value="ECO:0007669"/>
    <property type="project" value="UniProtKB-KW"/>
</dbReference>
<gene>
    <name evidence="11" type="ORF">ENN98_04675</name>
</gene>
<dbReference type="GO" id="GO:0005254">
    <property type="term" value="F:chloride channel activity"/>
    <property type="evidence" value="ECO:0007669"/>
    <property type="project" value="UniProtKB-KW"/>
</dbReference>
<keyword evidence="2" id="KW-0813">Transport</keyword>
<accession>A0A7C2XNZ3</accession>